<dbReference type="Proteomes" id="UP001285908">
    <property type="component" value="Unassembled WGS sequence"/>
</dbReference>
<dbReference type="RefSeq" id="XP_062692215.1">
    <property type="nucleotide sequence ID" value="XM_062837377.1"/>
</dbReference>
<comment type="caution">
    <text evidence="2">The sequence shown here is derived from an EMBL/GenBank/DDBJ whole genome shotgun (WGS) entry which is preliminary data.</text>
</comment>
<feature type="compositionally biased region" description="Basic and acidic residues" evidence="1">
    <location>
        <begin position="88"/>
        <end position="97"/>
    </location>
</feature>
<dbReference type="AlphaFoldDB" id="A0AAJ0I6C4"/>
<protein>
    <submittedName>
        <fullName evidence="2">Uncharacterized protein</fullName>
    </submittedName>
</protein>
<sequence>MDRYLPGVVRTVKTLFYRSNKKDKQGLVSRIFRKSSWQEMFAMAAMATGGSSSCRLNFLDLFEKILIPAGCRVQESGYNGKHTPGRSKIAERISKVN</sequence>
<proteinExistence type="predicted"/>
<accession>A0AAJ0I6C4</accession>
<evidence type="ECO:0000256" key="1">
    <source>
        <dbReference type="SAM" id="MobiDB-lite"/>
    </source>
</evidence>
<keyword evidence="3" id="KW-1185">Reference proteome</keyword>
<evidence type="ECO:0000313" key="2">
    <source>
        <dbReference type="EMBL" id="KAK3491032.1"/>
    </source>
</evidence>
<dbReference type="GeneID" id="87874999"/>
<dbReference type="EMBL" id="JAULSX010000005">
    <property type="protein sequence ID" value="KAK3491032.1"/>
    <property type="molecule type" value="Genomic_DNA"/>
</dbReference>
<feature type="region of interest" description="Disordered" evidence="1">
    <location>
        <begin position="77"/>
        <end position="97"/>
    </location>
</feature>
<organism evidence="2 3">
    <name type="scientific">Neurospora hispaniola</name>
    <dbReference type="NCBI Taxonomy" id="588809"/>
    <lineage>
        <taxon>Eukaryota</taxon>
        <taxon>Fungi</taxon>
        <taxon>Dikarya</taxon>
        <taxon>Ascomycota</taxon>
        <taxon>Pezizomycotina</taxon>
        <taxon>Sordariomycetes</taxon>
        <taxon>Sordariomycetidae</taxon>
        <taxon>Sordariales</taxon>
        <taxon>Sordariaceae</taxon>
        <taxon>Neurospora</taxon>
    </lineage>
</organism>
<gene>
    <name evidence="2" type="ORF">B0T23DRAFT_383022</name>
</gene>
<name>A0AAJ0I6C4_9PEZI</name>
<reference evidence="2 3" key="1">
    <citation type="journal article" date="2023" name="Mol. Phylogenet. Evol.">
        <title>Genome-scale phylogeny and comparative genomics of the fungal order Sordariales.</title>
        <authorList>
            <person name="Hensen N."/>
            <person name="Bonometti L."/>
            <person name="Westerberg I."/>
            <person name="Brannstrom I.O."/>
            <person name="Guillou S."/>
            <person name="Cros-Aarteil S."/>
            <person name="Calhoun S."/>
            <person name="Haridas S."/>
            <person name="Kuo A."/>
            <person name="Mondo S."/>
            <person name="Pangilinan J."/>
            <person name="Riley R."/>
            <person name="LaButti K."/>
            <person name="Andreopoulos B."/>
            <person name="Lipzen A."/>
            <person name="Chen C."/>
            <person name="Yan M."/>
            <person name="Daum C."/>
            <person name="Ng V."/>
            <person name="Clum A."/>
            <person name="Steindorff A."/>
            <person name="Ohm R.A."/>
            <person name="Martin F."/>
            <person name="Silar P."/>
            <person name="Natvig D.O."/>
            <person name="Lalanne C."/>
            <person name="Gautier V."/>
            <person name="Ament-Velasquez S.L."/>
            <person name="Kruys A."/>
            <person name="Hutchinson M.I."/>
            <person name="Powell A.J."/>
            <person name="Barry K."/>
            <person name="Miller A.N."/>
            <person name="Grigoriev I.V."/>
            <person name="Debuchy R."/>
            <person name="Gladieux P."/>
            <person name="Hiltunen Thoren M."/>
            <person name="Johannesson H."/>
        </authorList>
    </citation>
    <scope>NUCLEOTIDE SEQUENCE [LARGE SCALE GENOMIC DNA]</scope>
    <source>
        <strain evidence="2 3">FGSC 10403</strain>
    </source>
</reference>
<evidence type="ECO:0000313" key="3">
    <source>
        <dbReference type="Proteomes" id="UP001285908"/>
    </source>
</evidence>